<protein>
    <submittedName>
        <fullName evidence="1">Ras-interacting protein 1</fullName>
    </submittedName>
</protein>
<sequence length="115" mass="13053">MEREGGGAGGIGEGSGCSDLEKLSQSLILPPTDRPYFLLLQGYTQKKDFVLYVMAGHTHIFGRTLTPAERERERERKRRDKLRVDTFLSAPDILPRHLLVRRDSALRGHAPLQRQ</sequence>
<reference evidence="1" key="1">
    <citation type="submission" date="2022-02" db="EMBL/GenBank/DDBJ databases">
        <title>Atlantic sturgeon de novo genome assembly.</title>
        <authorList>
            <person name="Stock M."/>
            <person name="Klopp C."/>
            <person name="Guiguen Y."/>
            <person name="Cabau C."/>
            <person name="Parinello H."/>
            <person name="Santidrian Yebra-Pimentel E."/>
            <person name="Kuhl H."/>
            <person name="Dirks R.P."/>
            <person name="Guessner J."/>
            <person name="Wuertz S."/>
            <person name="Du K."/>
            <person name="Schartl M."/>
        </authorList>
    </citation>
    <scope>NUCLEOTIDE SEQUENCE</scope>
    <source>
        <strain evidence="1">STURGEONOMICS-FGT-2020</strain>
        <tissue evidence="1">Whole blood</tissue>
    </source>
</reference>
<feature type="non-terminal residue" evidence="1">
    <location>
        <position position="1"/>
    </location>
</feature>
<comment type="caution">
    <text evidence="1">The sequence shown here is derived from an EMBL/GenBank/DDBJ whole genome shotgun (WGS) entry which is preliminary data.</text>
</comment>
<dbReference type="Proteomes" id="UP001230051">
    <property type="component" value="Unassembled WGS sequence"/>
</dbReference>
<accession>A0AAD8CIM5</accession>
<gene>
    <name evidence="1" type="primary">RASIP1</name>
    <name evidence="1" type="ORF">AOXY_G34333</name>
</gene>
<evidence type="ECO:0000313" key="2">
    <source>
        <dbReference type="Proteomes" id="UP001230051"/>
    </source>
</evidence>
<dbReference type="EMBL" id="JAGXEW010000064">
    <property type="protein sequence ID" value="KAK1150373.1"/>
    <property type="molecule type" value="Genomic_DNA"/>
</dbReference>
<organism evidence="1 2">
    <name type="scientific">Acipenser oxyrinchus oxyrinchus</name>
    <dbReference type="NCBI Taxonomy" id="40147"/>
    <lineage>
        <taxon>Eukaryota</taxon>
        <taxon>Metazoa</taxon>
        <taxon>Chordata</taxon>
        <taxon>Craniata</taxon>
        <taxon>Vertebrata</taxon>
        <taxon>Euteleostomi</taxon>
        <taxon>Actinopterygii</taxon>
        <taxon>Chondrostei</taxon>
        <taxon>Acipenseriformes</taxon>
        <taxon>Acipenseridae</taxon>
        <taxon>Acipenser</taxon>
    </lineage>
</organism>
<dbReference type="AlphaFoldDB" id="A0AAD8CIM5"/>
<evidence type="ECO:0000313" key="1">
    <source>
        <dbReference type="EMBL" id="KAK1150373.1"/>
    </source>
</evidence>
<name>A0AAD8CIM5_ACIOX</name>
<proteinExistence type="predicted"/>
<keyword evidence="2" id="KW-1185">Reference proteome</keyword>